<organism evidence="1 2">
    <name type="scientific">Trifolium pratense</name>
    <name type="common">Red clover</name>
    <dbReference type="NCBI Taxonomy" id="57577"/>
    <lineage>
        <taxon>Eukaryota</taxon>
        <taxon>Viridiplantae</taxon>
        <taxon>Streptophyta</taxon>
        <taxon>Embryophyta</taxon>
        <taxon>Tracheophyta</taxon>
        <taxon>Spermatophyta</taxon>
        <taxon>Magnoliopsida</taxon>
        <taxon>eudicotyledons</taxon>
        <taxon>Gunneridae</taxon>
        <taxon>Pentapetalae</taxon>
        <taxon>rosids</taxon>
        <taxon>fabids</taxon>
        <taxon>Fabales</taxon>
        <taxon>Fabaceae</taxon>
        <taxon>Papilionoideae</taxon>
        <taxon>50 kb inversion clade</taxon>
        <taxon>NPAAA clade</taxon>
        <taxon>Hologalegina</taxon>
        <taxon>IRL clade</taxon>
        <taxon>Trifolieae</taxon>
        <taxon>Trifolium</taxon>
    </lineage>
</organism>
<accession>A0A2K3M7X7</accession>
<protein>
    <submittedName>
        <fullName evidence="1">Cytochrome c-type biogenesis ccda-like protein chloroplastic</fullName>
    </submittedName>
</protein>
<comment type="caution">
    <text evidence="1">The sequence shown here is derived from an EMBL/GenBank/DDBJ whole genome shotgun (WGS) entry which is preliminary data.</text>
</comment>
<evidence type="ECO:0000313" key="1">
    <source>
        <dbReference type="EMBL" id="PNX86859.1"/>
    </source>
</evidence>
<gene>
    <name evidence="1" type="ORF">L195_g042942</name>
</gene>
<dbReference type="AlphaFoldDB" id="A0A2K3M7X7"/>
<proteinExistence type="predicted"/>
<name>A0A2K3M7X7_TRIPR</name>
<feature type="non-terminal residue" evidence="1">
    <location>
        <position position="108"/>
    </location>
</feature>
<reference evidence="1 2" key="1">
    <citation type="journal article" date="2014" name="Am. J. Bot.">
        <title>Genome assembly and annotation for red clover (Trifolium pratense; Fabaceae).</title>
        <authorList>
            <person name="Istvanek J."/>
            <person name="Jaros M."/>
            <person name="Krenek A."/>
            <person name="Repkova J."/>
        </authorList>
    </citation>
    <scope>NUCLEOTIDE SEQUENCE [LARGE SCALE GENOMIC DNA]</scope>
    <source>
        <strain evidence="2">cv. Tatra</strain>
        <tissue evidence="1">Young leaves</tissue>
    </source>
</reference>
<dbReference type="EMBL" id="ASHM01052329">
    <property type="protein sequence ID" value="PNX86859.1"/>
    <property type="molecule type" value="Genomic_DNA"/>
</dbReference>
<evidence type="ECO:0000313" key="2">
    <source>
        <dbReference type="Proteomes" id="UP000236291"/>
    </source>
</evidence>
<reference evidence="1 2" key="2">
    <citation type="journal article" date="2017" name="Front. Plant Sci.">
        <title>Gene Classification and Mining of Molecular Markers Useful in Red Clover (Trifolium pratense) Breeding.</title>
        <authorList>
            <person name="Istvanek J."/>
            <person name="Dluhosova J."/>
            <person name="Dluhos P."/>
            <person name="Patkova L."/>
            <person name="Nedelnik J."/>
            <person name="Repkova J."/>
        </authorList>
    </citation>
    <scope>NUCLEOTIDE SEQUENCE [LARGE SCALE GENOMIC DNA]</scope>
    <source>
        <strain evidence="2">cv. Tatra</strain>
        <tissue evidence="1">Young leaves</tissue>
    </source>
</reference>
<dbReference type="Proteomes" id="UP000236291">
    <property type="component" value="Unassembled WGS sequence"/>
</dbReference>
<sequence length="108" mass="12282">MVKFYAINEEMADSVFTLADGCLSDWFGGILFSAGQQANEAVLDKLSSLTCFKKCPMLQVLIIHNVEDKEQSPVLRWAPSDVFTVVLYPTLSSLNFKDFRDYKMNYLL</sequence>